<keyword evidence="3" id="KW-1185">Reference proteome</keyword>
<dbReference type="Proteomes" id="UP000185478">
    <property type="component" value="Chromosome"/>
</dbReference>
<protein>
    <submittedName>
        <fullName evidence="2">Uncharacterized protein</fullName>
    </submittedName>
</protein>
<reference evidence="2 3" key="1">
    <citation type="submission" date="2014-08" db="EMBL/GenBank/DDBJ databases">
        <title>Complete genome sequence of Corynebacterium aquilae S-613T(T) (=DSM 44791(T)), isolated from the choana of a healthy golden eagle.</title>
        <authorList>
            <person name="Ruckert C."/>
            <person name="Albersmeier A."/>
            <person name="Winkler A."/>
            <person name="Kalinowski J."/>
        </authorList>
    </citation>
    <scope>NUCLEOTIDE SEQUENCE [LARGE SCALE GENOMIC DNA]</scope>
    <source>
        <strain evidence="2 3">S-613</strain>
    </source>
</reference>
<dbReference type="STRING" id="1431546.CAQU_04935"/>
<evidence type="ECO:0000256" key="1">
    <source>
        <dbReference type="SAM" id="MobiDB-lite"/>
    </source>
</evidence>
<name>A0A1L7CF77_9CORY</name>
<feature type="region of interest" description="Disordered" evidence="1">
    <location>
        <begin position="81"/>
        <end position="129"/>
    </location>
</feature>
<dbReference type="AlphaFoldDB" id="A0A1L7CF77"/>
<dbReference type="EMBL" id="CP009245">
    <property type="protein sequence ID" value="APT84511.1"/>
    <property type="molecule type" value="Genomic_DNA"/>
</dbReference>
<proteinExistence type="predicted"/>
<dbReference type="OrthoDB" id="4424351at2"/>
<evidence type="ECO:0000313" key="2">
    <source>
        <dbReference type="EMBL" id="APT84511.1"/>
    </source>
</evidence>
<accession>A0A1L7CF77</accession>
<evidence type="ECO:0000313" key="3">
    <source>
        <dbReference type="Proteomes" id="UP000185478"/>
    </source>
</evidence>
<sequence length="147" mass="15796">MVEAGLIEQGLRLRWLNDGSQRLTWADLVALIETARPGSLLAVARAGQQAAWDDSQHLQAETLDVVNVLAWLLALHISGGKYDQPAPQPVPRPGADTPPTATSDVPPQQLDAPVPTVEETLPGVDESGRIVGEATPLDELNEWLGWV</sequence>
<dbReference type="KEGG" id="caqu:CAQU_04935"/>
<gene>
    <name evidence="2" type="ORF">CAQU_04935</name>
</gene>
<dbReference type="RefSeq" id="WP_075725694.1">
    <property type="nucleotide sequence ID" value="NZ_CP009245.1"/>
</dbReference>
<organism evidence="2 3">
    <name type="scientific">Corynebacterium aquilae DSM 44791</name>
    <dbReference type="NCBI Taxonomy" id="1431546"/>
    <lineage>
        <taxon>Bacteria</taxon>
        <taxon>Bacillati</taxon>
        <taxon>Actinomycetota</taxon>
        <taxon>Actinomycetes</taxon>
        <taxon>Mycobacteriales</taxon>
        <taxon>Corynebacteriaceae</taxon>
        <taxon>Corynebacterium</taxon>
    </lineage>
</organism>